<dbReference type="Gene3D" id="3.20.20.120">
    <property type="entry name" value="Enolase-like C-terminal domain"/>
    <property type="match status" value="1"/>
</dbReference>
<evidence type="ECO:0000256" key="2">
    <source>
        <dbReference type="ARBA" id="ARBA00009604"/>
    </source>
</evidence>
<dbReference type="EMBL" id="SWKV01000034">
    <property type="protein sequence ID" value="KAF3038867.1"/>
    <property type="molecule type" value="Genomic_DNA"/>
</dbReference>
<dbReference type="InterPro" id="IPR020811">
    <property type="entry name" value="Enolase_N"/>
</dbReference>
<feature type="binding site" evidence="12">
    <location>
        <position position="297"/>
    </location>
    <ligand>
        <name>substrate</name>
    </ligand>
</feature>
<feature type="binding site" evidence="12">
    <location>
        <position position="159"/>
    </location>
    <ligand>
        <name>substrate</name>
    </ligand>
</feature>
<dbReference type="GO" id="GO:0006096">
    <property type="term" value="P:glycolytic process"/>
    <property type="evidence" value="ECO:0007669"/>
    <property type="project" value="UniProtKB-KW"/>
</dbReference>
<dbReference type="AlphaFoldDB" id="A0A9P4WQB8"/>
<dbReference type="SFLD" id="SFLDS00001">
    <property type="entry name" value="Enolase"/>
    <property type="match status" value="1"/>
</dbReference>
<evidence type="ECO:0000256" key="4">
    <source>
        <dbReference type="ARBA" id="ARBA00017068"/>
    </source>
</evidence>
<dbReference type="InterPro" id="IPR000941">
    <property type="entry name" value="Enolase"/>
</dbReference>
<keyword evidence="13" id="KW-0479">Metal-binding</keyword>
<evidence type="ECO:0000256" key="10">
    <source>
        <dbReference type="ARBA" id="ARBA00048333"/>
    </source>
</evidence>
<protein>
    <recommendedName>
        <fullName evidence="4">Enolase</fullName>
        <ecNumber evidence="3">4.2.1.11</ecNumber>
    </recommendedName>
    <alternativeName>
        <fullName evidence="8">2-phospho-D-glycerate hydro-lyase</fullName>
    </alternativeName>
    <alternativeName>
        <fullName evidence="9">2-phosphoglycerate dehydratase</fullName>
    </alternativeName>
</protein>
<dbReference type="SFLD" id="SFLDF00002">
    <property type="entry name" value="enolase"/>
    <property type="match status" value="1"/>
</dbReference>
<keyword evidence="5 13" id="KW-0460">Magnesium</keyword>
<dbReference type="NCBIfam" id="TIGR01060">
    <property type="entry name" value="eno"/>
    <property type="match status" value="1"/>
</dbReference>
<dbReference type="EC" id="4.2.1.11" evidence="3"/>
<dbReference type="Pfam" id="PF03952">
    <property type="entry name" value="Enolase_N"/>
    <property type="match status" value="1"/>
</dbReference>
<dbReference type="OrthoDB" id="1739814at2759"/>
<dbReference type="InterPro" id="IPR029017">
    <property type="entry name" value="Enolase-like_N"/>
</dbReference>
<dbReference type="SFLD" id="SFLDG00178">
    <property type="entry name" value="enolase"/>
    <property type="match status" value="1"/>
</dbReference>
<reference evidence="16" key="1">
    <citation type="submission" date="2019-04" db="EMBL/GenBank/DDBJ databases">
        <title>Sequencing of skin fungus with MAO and IRED activity.</title>
        <authorList>
            <person name="Marsaioli A.J."/>
            <person name="Bonatto J.M.C."/>
            <person name="Reis Junior O."/>
        </authorList>
    </citation>
    <scope>NUCLEOTIDE SEQUENCE</scope>
    <source>
        <strain evidence="16">28M1</strain>
    </source>
</reference>
<dbReference type="CDD" id="cd03313">
    <property type="entry name" value="enolase"/>
    <property type="match status" value="1"/>
</dbReference>
<sequence length="438" mass="47375">MAITKIHARSVYDSRGNPTVEVDIVTETGLHRAIVPSGASTGSHEACELRDGDKSKWGGKGVTKAVANVNDKIAPALIKENIDVKDQSAVDAFLNKLDGTKNKTELGANAILGVSMAIAKAAAAEKGVPLYAHISDLAGTKKPYVLPVPFMNVLNGGSHAGGRMAFQEFMIVPSEAPTFTEAMRQGAEVYQKLKTLAKKKYGQSAGNVGDEGGVAPDIQTPEEALDLITEAIEAAGYTGQIKIAMDVASSEFYKADEKKYDLDFKNPESDKSKWLTYEQLAELYKSLSQKYPIVSIEDPFAEDDWEAWSYFFKTSDFQIVGDDLTVTNPEFIKKAIEQKSCNALLLKVNQIGTITEAIQAAKDAFGADWGVMVSHRSGETEDVTIADIVVGLRAGQIKTGAPARSERLAKLNQILRIEEELGDNAIYAGSKFRTSVNI</sequence>
<evidence type="ECO:0000256" key="6">
    <source>
        <dbReference type="ARBA" id="ARBA00023152"/>
    </source>
</evidence>
<feature type="binding site" evidence="13">
    <location>
        <position position="297"/>
    </location>
    <ligand>
        <name>Mg(2+)</name>
        <dbReference type="ChEBI" id="CHEBI:18420"/>
    </ligand>
</feature>
<dbReference type="Pfam" id="PF00113">
    <property type="entry name" value="Enolase_C"/>
    <property type="match status" value="1"/>
</dbReference>
<dbReference type="GO" id="GO:0000015">
    <property type="term" value="C:phosphopyruvate hydratase complex"/>
    <property type="evidence" value="ECO:0007669"/>
    <property type="project" value="InterPro"/>
</dbReference>
<dbReference type="SMART" id="SM01193">
    <property type="entry name" value="Enolase_N"/>
    <property type="match status" value="1"/>
</dbReference>
<dbReference type="InterPro" id="IPR036849">
    <property type="entry name" value="Enolase-like_C_sf"/>
</dbReference>
<evidence type="ECO:0000256" key="13">
    <source>
        <dbReference type="PIRSR" id="PIRSR001400-3"/>
    </source>
</evidence>
<feature type="binding site" evidence="13">
    <location>
        <position position="322"/>
    </location>
    <ligand>
        <name>Mg(2+)</name>
        <dbReference type="ChEBI" id="CHEBI:18420"/>
    </ligand>
</feature>
<comment type="pathway">
    <text evidence="1">Carbohydrate degradation; glycolysis; pyruvate from D-glyceraldehyde 3-phosphate: step 4/5.</text>
</comment>
<evidence type="ECO:0000256" key="12">
    <source>
        <dbReference type="PIRSR" id="PIRSR001400-2"/>
    </source>
</evidence>
<dbReference type="PROSITE" id="PS00164">
    <property type="entry name" value="ENOLASE"/>
    <property type="match status" value="1"/>
</dbReference>
<dbReference type="FunFam" id="3.20.20.120:FF:000002">
    <property type="entry name" value="Enolase 1"/>
    <property type="match status" value="1"/>
</dbReference>
<dbReference type="SMART" id="SM01192">
    <property type="entry name" value="Enolase_C"/>
    <property type="match status" value="1"/>
</dbReference>
<evidence type="ECO:0000256" key="3">
    <source>
        <dbReference type="ARBA" id="ARBA00012058"/>
    </source>
</evidence>
<keyword evidence="7" id="KW-0456">Lyase</keyword>
<comment type="similarity">
    <text evidence="2">Belongs to the enolase family.</text>
</comment>
<dbReference type="PANTHER" id="PTHR11902:SF1">
    <property type="entry name" value="ENOLASE"/>
    <property type="match status" value="1"/>
</dbReference>
<dbReference type="FunFam" id="3.30.390.10:FF:000001">
    <property type="entry name" value="Enolase"/>
    <property type="match status" value="1"/>
</dbReference>
<feature type="active site" description="Proton acceptor" evidence="11">
    <location>
        <position position="347"/>
    </location>
</feature>
<keyword evidence="6" id="KW-0324">Glycolysis</keyword>
<feature type="binding site" evidence="13">
    <location>
        <position position="246"/>
    </location>
    <ligand>
        <name>Mg(2+)</name>
        <dbReference type="ChEBI" id="CHEBI:18420"/>
    </ligand>
</feature>
<feature type="domain" description="Enolase C-terminal TIM barrel" evidence="14">
    <location>
        <begin position="143"/>
        <end position="435"/>
    </location>
</feature>
<dbReference type="PIRSF" id="PIRSF001400">
    <property type="entry name" value="Enolase"/>
    <property type="match status" value="1"/>
</dbReference>
<dbReference type="InterPro" id="IPR020810">
    <property type="entry name" value="Enolase_C"/>
</dbReference>
<comment type="cofactor">
    <cofactor evidence="13">
        <name>Mg(2+)</name>
        <dbReference type="ChEBI" id="CHEBI:18420"/>
    </cofactor>
    <text evidence="13">Mg(2+) is required for catalysis and for stabilizing the dimer.</text>
</comment>
<dbReference type="PRINTS" id="PR00148">
    <property type="entry name" value="ENOLASE"/>
</dbReference>
<accession>A0A9P4WQB8</accession>
<evidence type="ECO:0000259" key="14">
    <source>
        <dbReference type="SMART" id="SM01192"/>
    </source>
</evidence>
<dbReference type="InterPro" id="IPR020809">
    <property type="entry name" value="Enolase_CS"/>
</dbReference>
<evidence type="ECO:0000313" key="16">
    <source>
        <dbReference type="EMBL" id="KAF3038867.1"/>
    </source>
</evidence>
<evidence type="ECO:0000256" key="11">
    <source>
        <dbReference type="PIRSR" id="PIRSR001400-1"/>
    </source>
</evidence>
<feature type="binding site" evidence="12">
    <location>
        <position position="322"/>
    </location>
    <ligand>
        <name>substrate</name>
    </ligand>
</feature>
<evidence type="ECO:0000256" key="8">
    <source>
        <dbReference type="ARBA" id="ARBA00031125"/>
    </source>
</evidence>
<feature type="binding site" evidence="12">
    <location>
        <begin position="374"/>
        <end position="377"/>
    </location>
    <ligand>
        <name>substrate</name>
    </ligand>
</feature>
<evidence type="ECO:0000256" key="5">
    <source>
        <dbReference type="ARBA" id="ARBA00022842"/>
    </source>
</evidence>
<feature type="binding site" evidence="12">
    <location>
        <position position="168"/>
    </location>
    <ligand>
        <name>substrate</name>
    </ligand>
</feature>
<dbReference type="HAMAP" id="MF_00318">
    <property type="entry name" value="Enolase"/>
    <property type="match status" value="1"/>
</dbReference>
<dbReference type="Proteomes" id="UP000758155">
    <property type="component" value="Unassembled WGS sequence"/>
</dbReference>
<dbReference type="GO" id="GO:0004634">
    <property type="term" value="F:phosphopyruvate hydratase activity"/>
    <property type="evidence" value="ECO:0007669"/>
    <property type="project" value="UniProtKB-EC"/>
</dbReference>
<evidence type="ECO:0000313" key="17">
    <source>
        <dbReference type="Proteomes" id="UP000758155"/>
    </source>
</evidence>
<organism evidence="16 17">
    <name type="scientific">Didymella heteroderae</name>
    <dbReference type="NCBI Taxonomy" id="1769908"/>
    <lineage>
        <taxon>Eukaryota</taxon>
        <taxon>Fungi</taxon>
        <taxon>Dikarya</taxon>
        <taxon>Ascomycota</taxon>
        <taxon>Pezizomycotina</taxon>
        <taxon>Dothideomycetes</taxon>
        <taxon>Pleosporomycetidae</taxon>
        <taxon>Pleosporales</taxon>
        <taxon>Pleosporineae</taxon>
        <taxon>Didymellaceae</taxon>
        <taxon>Didymella</taxon>
    </lineage>
</organism>
<comment type="caution">
    <text evidence="16">The sequence shown here is derived from an EMBL/GenBank/DDBJ whole genome shotgun (WGS) entry which is preliminary data.</text>
</comment>
<feature type="domain" description="Enolase N-terminal" evidence="15">
    <location>
        <begin position="3"/>
        <end position="134"/>
    </location>
</feature>
<keyword evidence="17" id="KW-1185">Reference proteome</keyword>
<dbReference type="SUPFAM" id="SSF51604">
    <property type="entry name" value="Enolase C-terminal domain-like"/>
    <property type="match status" value="1"/>
</dbReference>
<name>A0A9P4WQB8_9PLEO</name>
<evidence type="ECO:0000256" key="9">
    <source>
        <dbReference type="ARBA" id="ARBA00032132"/>
    </source>
</evidence>
<gene>
    <name evidence="16" type="ORF">E8E12_008749</name>
</gene>
<dbReference type="GO" id="GO:0000287">
    <property type="term" value="F:magnesium ion binding"/>
    <property type="evidence" value="ECO:0007669"/>
    <property type="project" value="InterPro"/>
</dbReference>
<evidence type="ECO:0000256" key="7">
    <source>
        <dbReference type="ARBA" id="ARBA00023239"/>
    </source>
</evidence>
<feature type="binding site" evidence="12">
    <location>
        <position position="398"/>
    </location>
    <ligand>
        <name>substrate</name>
    </ligand>
</feature>
<dbReference type="Gene3D" id="3.30.390.10">
    <property type="entry name" value="Enolase-like, N-terminal domain"/>
    <property type="match status" value="1"/>
</dbReference>
<proteinExistence type="inferred from homology"/>
<comment type="catalytic activity">
    <reaction evidence="10">
        <text>(2R)-2-phosphoglycerate = phosphoenolpyruvate + H2O</text>
        <dbReference type="Rhea" id="RHEA:10164"/>
        <dbReference type="ChEBI" id="CHEBI:15377"/>
        <dbReference type="ChEBI" id="CHEBI:58289"/>
        <dbReference type="ChEBI" id="CHEBI:58702"/>
        <dbReference type="EC" id="4.2.1.11"/>
    </reaction>
</comment>
<dbReference type="SUPFAM" id="SSF54826">
    <property type="entry name" value="Enolase N-terminal domain-like"/>
    <property type="match status" value="1"/>
</dbReference>
<evidence type="ECO:0000256" key="1">
    <source>
        <dbReference type="ARBA" id="ARBA00005031"/>
    </source>
</evidence>
<evidence type="ECO:0000259" key="15">
    <source>
        <dbReference type="SMART" id="SM01193"/>
    </source>
</evidence>
<feature type="active site" description="Proton donor" evidence="11">
    <location>
        <position position="211"/>
    </location>
</feature>
<dbReference type="PANTHER" id="PTHR11902">
    <property type="entry name" value="ENOLASE"/>
    <property type="match status" value="1"/>
</dbReference>